<evidence type="ECO:0008006" key="4">
    <source>
        <dbReference type="Google" id="ProtNLM"/>
    </source>
</evidence>
<evidence type="ECO:0000256" key="1">
    <source>
        <dbReference type="ARBA" id="ARBA00022679"/>
    </source>
</evidence>
<gene>
    <name evidence="2" type="ORF">ETSY1_18465</name>
</gene>
<dbReference type="PANTHER" id="PTHR48207">
    <property type="entry name" value="SUCCINATE--HYDROXYMETHYLGLUTARATE COA-TRANSFERASE"/>
    <property type="match status" value="1"/>
</dbReference>
<keyword evidence="3" id="KW-1185">Reference proteome</keyword>
<sequence>MLSPYRVLDLCHEHGMICGQILGDLGADVIVVEPPDGASARRTGPFYQDLPDPDGSLYWWAYSRNKRSITLDLTTPEGQDALRRLAMHAHFLIESFAPGTLAAYGLGYDDLMALNPALVYVSITAFGQSGPKAAYTASDLTLLAAGGQLVLTGDDDRAPVRTSVPQAELHAGAEAACAALVAHHARQRSGRGQHVDVSAQQAVALTTMSRILITPLDATESTRSAGGIKMGELRTRSIWPTQDGYVSLGIMGGPGIGRFTQRLMAWMYEEGFCDAATRDKDWMMYAELVFSGEEPIEEFERVQQMVESFTRSKTKAELLRAALDRGLLIAPLSTIDETVNNPHLAERQYWTPLSHPELGQSIRYPGPFARFGATPMAYRRRPPTVGEHTLEIEAELATLSRHVPEAAPSGSAAVPHPLSDIKILDFTWVMAGPTATRVLADYGATVVRVESAGRLDPMRLFGPYHDGEPGPENSGWFQNINAGKMSLRLDLSNQAAHPVIHDLVRWADVVIESFSPKAMRAWQFDYESLRRIKPDLIMLSTCLMGQSGPYSQLAGYGNLASAIAGFDALVGWPDRDPAGLFIAYTDTIAPRFTVAALLAALEYRHRTGVGQYIDQAQLESALQFLSPALLDYVVNGRVQARMGNDDTHMAPHGVYPTLGEDRWIAIAVQSDAQWQALCGLMQTQTGLPFVTARFAQAQQRLAHRAELDAILASWTRQHDPHTLEATLQAQGIAASAVLTMDDLYRDPQLTHRGHLLELNHPLHTVTTVEGSRFRLSDTPAHITRSAPILGCDTEYVLETLLGYSPDHIRKLVSQEILR</sequence>
<dbReference type="HOGENOM" id="CLU_010587_0_0_7"/>
<dbReference type="InterPro" id="IPR050483">
    <property type="entry name" value="CoA-transferase_III_domain"/>
</dbReference>
<evidence type="ECO:0000313" key="2">
    <source>
        <dbReference type="EMBL" id="ETW98504.1"/>
    </source>
</evidence>
<dbReference type="EMBL" id="AZHW01000548">
    <property type="protein sequence ID" value="ETW98504.1"/>
    <property type="molecule type" value="Genomic_DNA"/>
</dbReference>
<dbReference type="InterPro" id="IPR044855">
    <property type="entry name" value="CoA-Trfase_III_dom3_sf"/>
</dbReference>
<dbReference type="PANTHER" id="PTHR48207:SF3">
    <property type="entry name" value="SUCCINATE--HYDROXYMETHYLGLUTARATE COA-TRANSFERASE"/>
    <property type="match status" value="1"/>
</dbReference>
<dbReference type="InterPro" id="IPR003673">
    <property type="entry name" value="CoA-Trfase_fam_III"/>
</dbReference>
<proteinExistence type="predicted"/>
<dbReference type="Pfam" id="PF02515">
    <property type="entry name" value="CoA_transf_3"/>
    <property type="match status" value="2"/>
</dbReference>
<accession>W4LKR4</accession>
<dbReference type="PATRIC" id="fig|1429438.4.peg.3610"/>
<reference evidence="2 3" key="1">
    <citation type="journal article" date="2014" name="Nature">
        <title>An environmental bacterial taxon with a large and distinct metabolic repertoire.</title>
        <authorList>
            <person name="Wilson M.C."/>
            <person name="Mori T."/>
            <person name="Ruckert C."/>
            <person name="Uria A.R."/>
            <person name="Helf M.J."/>
            <person name="Takada K."/>
            <person name="Gernert C."/>
            <person name="Steffens U.A."/>
            <person name="Heycke N."/>
            <person name="Schmitt S."/>
            <person name="Rinke C."/>
            <person name="Helfrich E.J."/>
            <person name="Brachmann A.O."/>
            <person name="Gurgui C."/>
            <person name="Wakimoto T."/>
            <person name="Kracht M."/>
            <person name="Crusemann M."/>
            <person name="Hentschel U."/>
            <person name="Abe I."/>
            <person name="Matsunaga S."/>
            <person name="Kalinowski J."/>
            <person name="Takeyama H."/>
            <person name="Piel J."/>
        </authorList>
    </citation>
    <scope>NUCLEOTIDE SEQUENCE [LARGE SCALE GENOMIC DNA]</scope>
    <source>
        <strain evidence="3">TSY1</strain>
    </source>
</reference>
<dbReference type="Gene3D" id="3.40.50.10540">
    <property type="entry name" value="Crotonobetainyl-coa:carnitine coa-transferase, domain 1"/>
    <property type="match status" value="2"/>
</dbReference>
<dbReference type="Proteomes" id="UP000019141">
    <property type="component" value="Unassembled WGS sequence"/>
</dbReference>
<dbReference type="GO" id="GO:0008410">
    <property type="term" value="F:CoA-transferase activity"/>
    <property type="evidence" value="ECO:0007669"/>
    <property type="project" value="TreeGrafter"/>
</dbReference>
<protein>
    <recommendedName>
        <fullName evidence="4">CoA transferase</fullName>
    </recommendedName>
</protein>
<dbReference type="AlphaFoldDB" id="W4LKR4"/>
<dbReference type="Gene3D" id="3.30.1540.10">
    <property type="entry name" value="formyl-coa transferase, domain 3"/>
    <property type="match status" value="2"/>
</dbReference>
<keyword evidence="1" id="KW-0808">Transferase</keyword>
<dbReference type="InterPro" id="IPR023606">
    <property type="entry name" value="CoA-Trfase_III_dom_1_sf"/>
</dbReference>
<comment type="caution">
    <text evidence="2">The sequence shown here is derived from an EMBL/GenBank/DDBJ whole genome shotgun (WGS) entry which is preliminary data.</text>
</comment>
<evidence type="ECO:0000313" key="3">
    <source>
        <dbReference type="Proteomes" id="UP000019141"/>
    </source>
</evidence>
<name>W4LKR4_ENTF1</name>
<dbReference type="SUPFAM" id="SSF89796">
    <property type="entry name" value="CoA-transferase family III (CaiB/BaiF)"/>
    <property type="match status" value="2"/>
</dbReference>
<organism evidence="2 3">
    <name type="scientific">Entotheonella factor</name>
    <dbReference type="NCBI Taxonomy" id="1429438"/>
    <lineage>
        <taxon>Bacteria</taxon>
        <taxon>Pseudomonadati</taxon>
        <taxon>Nitrospinota/Tectimicrobiota group</taxon>
        <taxon>Candidatus Tectimicrobiota</taxon>
        <taxon>Candidatus Entotheonellia</taxon>
        <taxon>Candidatus Entotheonellales</taxon>
        <taxon>Candidatus Entotheonellaceae</taxon>
        <taxon>Candidatus Entotheonella</taxon>
    </lineage>
</organism>